<evidence type="ECO:0000313" key="2">
    <source>
        <dbReference type="Proteomes" id="UP000035100"/>
    </source>
</evidence>
<dbReference type="AlphaFoldDB" id="A0A0D0QCM7"/>
<reference evidence="1 2" key="1">
    <citation type="submission" date="2013-01" db="EMBL/GenBank/DDBJ databases">
        <authorList>
            <person name="Fiebig A."/>
            <person name="Goeker M."/>
            <person name="Klenk H.-P.P."/>
        </authorList>
    </citation>
    <scope>NUCLEOTIDE SEQUENCE [LARGE SCALE GENOMIC DNA]</scope>
    <source>
        <strain evidence="1 2">DSM 24838</strain>
    </source>
</reference>
<dbReference type="STRING" id="1123501.Wenmar_02954"/>
<accession>A0A0D0QCM7</accession>
<gene>
    <name evidence="1" type="ORF">Wenmar_02954</name>
</gene>
<protein>
    <submittedName>
        <fullName evidence="1">Uncharacterized protein</fullName>
    </submittedName>
</protein>
<comment type="caution">
    <text evidence="1">The sequence shown here is derived from an EMBL/GenBank/DDBJ whole genome shotgun (WGS) entry which is preliminary data.</text>
</comment>
<proteinExistence type="predicted"/>
<evidence type="ECO:0000313" key="1">
    <source>
        <dbReference type="EMBL" id="KIQ68683.1"/>
    </source>
</evidence>
<keyword evidence="2" id="KW-1185">Reference proteome</keyword>
<organism evidence="1 2">
    <name type="scientific">Wenxinia marina DSM 24838</name>
    <dbReference type="NCBI Taxonomy" id="1123501"/>
    <lineage>
        <taxon>Bacteria</taxon>
        <taxon>Pseudomonadati</taxon>
        <taxon>Pseudomonadota</taxon>
        <taxon>Alphaproteobacteria</taxon>
        <taxon>Rhodobacterales</taxon>
        <taxon>Roseobacteraceae</taxon>
        <taxon>Wenxinia</taxon>
    </lineage>
</organism>
<dbReference type="Proteomes" id="UP000035100">
    <property type="component" value="Unassembled WGS sequence"/>
</dbReference>
<sequence length="129" mass="13148">MVVLGLAVAPFAAAAQSLTGWELAGVGWAGRGGTLELDRPERGGERVARFLWAGEGAGDLTTFDFAGACDLIADLFGRIEAAGGAAAPERIRIEAAASTGGVIRLSRSVRMDFEVAGGRCIAAGEGVEL</sequence>
<dbReference type="EMBL" id="AONG01000013">
    <property type="protein sequence ID" value="KIQ68683.1"/>
    <property type="molecule type" value="Genomic_DNA"/>
</dbReference>
<dbReference type="RefSeq" id="WP_018303814.1">
    <property type="nucleotide sequence ID" value="NZ_KB902310.1"/>
</dbReference>
<name>A0A0D0QCM7_9RHOB</name>